<dbReference type="SUPFAM" id="SSF54001">
    <property type="entry name" value="Cysteine proteinases"/>
    <property type="match status" value="1"/>
</dbReference>
<accession>A0ABR2IKT2</accession>
<dbReference type="Pfam" id="PF08246">
    <property type="entry name" value="Inhibitor_I29"/>
    <property type="match status" value="1"/>
</dbReference>
<comment type="similarity">
    <text evidence="1">Belongs to the peptidase C1 family.</text>
</comment>
<evidence type="ECO:0000256" key="1">
    <source>
        <dbReference type="ARBA" id="ARBA00008455"/>
    </source>
</evidence>
<protein>
    <submittedName>
        <fullName evidence="4">Uncharacterized protein</fullName>
    </submittedName>
</protein>
<dbReference type="InterPro" id="IPR013128">
    <property type="entry name" value="Peptidase_C1A"/>
</dbReference>
<dbReference type="Proteomes" id="UP001470230">
    <property type="component" value="Unassembled WGS sequence"/>
</dbReference>
<dbReference type="InterPro" id="IPR013201">
    <property type="entry name" value="Prot_inhib_I29"/>
</dbReference>
<feature type="domain" description="Cathepsin propeptide inhibitor" evidence="3">
    <location>
        <begin position="24"/>
        <end position="80"/>
    </location>
</feature>
<dbReference type="InterPro" id="IPR039417">
    <property type="entry name" value="Peptidase_C1A_papain-like"/>
</dbReference>
<dbReference type="InterPro" id="IPR000668">
    <property type="entry name" value="Peptidase_C1A_C"/>
</dbReference>
<dbReference type="EMBL" id="JAPFFF010000016">
    <property type="protein sequence ID" value="KAK8864870.1"/>
    <property type="molecule type" value="Genomic_DNA"/>
</dbReference>
<organism evidence="4 5">
    <name type="scientific">Tritrichomonas musculus</name>
    <dbReference type="NCBI Taxonomy" id="1915356"/>
    <lineage>
        <taxon>Eukaryota</taxon>
        <taxon>Metamonada</taxon>
        <taxon>Parabasalia</taxon>
        <taxon>Tritrichomonadida</taxon>
        <taxon>Tritrichomonadidae</taxon>
        <taxon>Tritrichomonas</taxon>
    </lineage>
</organism>
<gene>
    <name evidence="4" type="ORF">M9Y10_010397</name>
</gene>
<sequence>MFFVAFVTFCFSKPLILKSQERSFLNWMRANNKFFVGEDYHLRLGIWITNLQYVFSHNKQSKKTFKLAMNSLSHLTPAEYKALLNNRMSFKKSTIQKEISHVHIMDDINNVDLRKEGCVTKVRDCGNCGADWAFGATTEFESKIFKETSILYEFSESQLIDCMPKSVADGCNSGDFSLAVDYVLKNYHGGMVTREDYPYHQSKQDCMIDTSKLIGNLYTHISSNIDQTDDMILAFFVGYYRTVAACAFDASHASFQLYSSGIYDEPKCDRTNLNHAGSCVGYGVDDNDVQYFIIRNCWGTSWGESGYIRMIRGTNQCGLANKYDIFN</sequence>
<dbReference type="Gene3D" id="3.90.70.10">
    <property type="entry name" value="Cysteine proteinases"/>
    <property type="match status" value="1"/>
</dbReference>
<dbReference type="SMART" id="SM00645">
    <property type="entry name" value="Pept_C1"/>
    <property type="match status" value="1"/>
</dbReference>
<evidence type="ECO:0000259" key="2">
    <source>
        <dbReference type="SMART" id="SM00645"/>
    </source>
</evidence>
<dbReference type="SMART" id="SM00848">
    <property type="entry name" value="Inhibitor_I29"/>
    <property type="match status" value="1"/>
</dbReference>
<comment type="caution">
    <text evidence="4">The sequence shown here is derived from an EMBL/GenBank/DDBJ whole genome shotgun (WGS) entry which is preliminary data.</text>
</comment>
<feature type="domain" description="Peptidase C1A papain C-terminal" evidence="2">
    <location>
        <begin position="107"/>
        <end position="325"/>
    </location>
</feature>
<dbReference type="InterPro" id="IPR038765">
    <property type="entry name" value="Papain-like_cys_pep_sf"/>
</dbReference>
<evidence type="ECO:0000313" key="5">
    <source>
        <dbReference type="Proteomes" id="UP001470230"/>
    </source>
</evidence>
<evidence type="ECO:0000313" key="4">
    <source>
        <dbReference type="EMBL" id="KAK8864870.1"/>
    </source>
</evidence>
<evidence type="ECO:0000259" key="3">
    <source>
        <dbReference type="SMART" id="SM00848"/>
    </source>
</evidence>
<keyword evidence="5" id="KW-1185">Reference proteome</keyword>
<reference evidence="4 5" key="1">
    <citation type="submission" date="2024-04" db="EMBL/GenBank/DDBJ databases">
        <title>Tritrichomonas musculus Genome.</title>
        <authorList>
            <person name="Alves-Ferreira E."/>
            <person name="Grigg M."/>
            <person name="Lorenzi H."/>
            <person name="Galac M."/>
        </authorList>
    </citation>
    <scope>NUCLEOTIDE SEQUENCE [LARGE SCALE GENOMIC DNA]</scope>
    <source>
        <strain evidence="4 5">EAF2021</strain>
    </source>
</reference>
<name>A0ABR2IKT2_9EUKA</name>
<proteinExistence type="inferred from homology"/>
<dbReference type="PANTHER" id="PTHR12411">
    <property type="entry name" value="CYSTEINE PROTEASE FAMILY C1-RELATED"/>
    <property type="match status" value="1"/>
</dbReference>
<dbReference type="CDD" id="cd02248">
    <property type="entry name" value="Peptidase_C1A"/>
    <property type="match status" value="1"/>
</dbReference>
<dbReference type="Pfam" id="PF00112">
    <property type="entry name" value="Peptidase_C1"/>
    <property type="match status" value="1"/>
</dbReference>